<dbReference type="PANTHER" id="PTHR30231:SF4">
    <property type="entry name" value="PROTEIN NEN2"/>
    <property type="match status" value="1"/>
</dbReference>
<dbReference type="OrthoDB" id="6193218at2"/>
<keyword evidence="2" id="KW-0378">Hydrolase</keyword>
<feature type="domain" description="Exonuclease" evidence="4">
    <location>
        <begin position="43"/>
        <end position="218"/>
    </location>
</feature>
<reference evidence="6" key="1">
    <citation type="journal article" date="2009" name="Appl. Environ. Microbiol.">
        <title>Complete genome sequence of the chemolithoautotrophic marine magnetotactic coccus strain MC-1.</title>
        <authorList>
            <person name="Schubbe S."/>
            <person name="Williams T.J."/>
            <person name="Xie G."/>
            <person name="Kiss H.E."/>
            <person name="Brettin T.S."/>
            <person name="Martinez D."/>
            <person name="Ross C.A."/>
            <person name="Schuler D."/>
            <person name="Cox B.L."/>
            <person name="Nealson K.H."/>
            <person name="Bazylinski D.A."/>
        </authorList>
    </citation>
    <scope>NUCLEOTIDE SEQUENCE [LARGE SCALE GENOMIC DNA]</scope>
    <source>
        <strain evidence="6">ATCC BAA-1437 / JCM 17883 / MC-1</strain>
    </source>
</reference>
<evidence type="ECO:0000256" key="2">
    <source>
        <dbReference type="ARBA" id="ARBA00022801"/>
    </source>
</evidence>
<dbReference type="SMART" id="SM00479">
    <property type="entry name" value="EXOIII"/>
    <property type="match status" value="1"/>
</dbReference>
<dbReference type="GO" id="GO:0006259">
    <property type="term" value="P:DNA metabolic process"/>
    <property type="evidence" value="ECO:0007669"/>
    <property type="project" value="UniProtKB-ARBA"/>
</dbReference>
<name>A0L6G9_MAGMM</name>
<evidence type="ECO:0000313" key="6">
    <source>
        <dbReference type="Proteomes" id="UP000002586"/>
    </source>
</evidence>
<evidence type="ECO:0000256" key="3">
    <source>
        <dbReference type="ARBA" id="ARBA00022839"/>
    </source>
</evidence>
<evidence type="ECO:0000256" key="1">
    <source>
        <dbReference type="ARBA" id="ARBA00022722"/>
    </source>
</evidence>
<dbReference type="GO" id="GO:0008408">
    <property type="term" value="F:3'-5' exonuclease activity"/>
    <property type="evidence" value="ECO:0007669"/>
    <property type="project" value="TreeGrafter"/>
</dbReference>
<dbReference type="SUPFAM" id="SSF53098">
    <property type="entry name" value="Ribonuclease H-like"/>
    <property type="match status" value="1"/>
</dbReference>
<keyword evidence="6" id="KW-1185">Reference proteome</keyword>
<dbReference type="InterPro" id="IPR013520">
    <property type="entry name" value="Ribonucl_H"/>
</dbReference>
<dbReference type="InterPro" id="IPR012337">
    <property type="entry name" value="RNaseH-like_sf"/>
</dbReference>
<dbReference type="Pfam" id="PF00929">
    <property type="entry name" value="RNase_T"/>
    <property type="match status" value="1"/>
</dbReference>
<dbReference type="CDD" id="cd06127">
    <property type="entry name" value="DEDDh"/>
    <property type="match status" value="1"/>
</dbReference>
<sequence length="230" mass="25902">MFFKRAIMEWRRQRLWAASQHELVRDYLSVPIVDAKTDYRDVKFLALDLETTGLDPNKSEILSVGFVPVYNGRVVLSGCAHYLVQPEGAISHASAVVHGITDDHAEAYGEPLSVVLPRVLKALKGHVLLAHHCPIELNFIRKACQRLYGEMPLIPAVDTLVIERQIMDRRSGTYEPGALRLFTARTRYNLPRYAAHDALMDAIACGELFLAQAVYQAGRGTLTMNRLFNR</sequence>
<organism evidence="5 6">
    <name type="scientific">Magnetococcus marinus (strain ATCC BAA-1437 / JCM 17883 / MC-1)</name>
    <dbReference type="NCBI Taxonomy" id="156889"/>
    <lineage>
        <taxon>Bacteria</taxon>
        <taxon>Pseudomonadati</taxon>
        <taxon>Pseudomonadota</taxon>
        <taxon>Magnetococcia</taxon>
        <taxon>Magnetococcales</taxon>
        <taxon>Magnetococcaceae</taxon>
        <taxon>Magnetococcus</taxon>
    </lineage>
</organism>
<dbReference type="HOGENOM" id="CLU_047806_9_0_5"/>
<keyword evidence="1" id="KW-0540">Nuclease</keyword>
<keyword evidence="3 5" id="KW-0269">Exonuclease</keyword>
<dbReference type="AlphaFoldDB" id="A0L6G9"/>
<dbReference type="GO" id="GO:0003676">
    <property type="term" value="F:nucleic acid binding"/>
    <property type="evidence" value="ECO:0007669"/>
    <property type="project" value="InterPro"/>
</dbReference>
<dbReference type="Proteomes" id="UP000002586">
    <property type="component" value="Chromosome"/>
</dbReference>
<dbReference type="STRING" id="156889.Mmc1_1044"/>
<dbReference type="PANTHER" id="PTHR30231">
    <property type="entry name" value="DNA POLYMERASE III SUBUNIT EPSILON"/>
    <property type="match status" value="1"/>
</dbReference>
<evidence type="ECO:0000259" key="4">
    <source>
        <dbReference type="SMART" id="SM00479"/>
    </source>
</evidence>
<dbReference type="EMBL" id="CP000471">
    <property type="protein sequence ID" value="ABK43562.1"/>
    <property type="molecule type" value="Genomic_DNA"/>
</dbReference>
<proteinExistence type="predicted"/>
<dbReference type="KEGG" id="mgm:Mmc1_1044"/>
<dbReference type="InterPro" id="IPR036397">
    <property type="entry name" value="RNaseH_sf"/>
</dbReference>
<reference evidence="5 6" key="2">
    <citation type="journal article" date="2012" name="Int. J. Syst. Evol. Microbiol.">
        <title>Magnetococcus marinus gen. nov., sp. nov., a marine, magnetotactic bacterium that represents a novel lineage (Magnetococcaceae fam. nov.; Magnetococcales ord. nov.) at the base of the Alphaproteobacteria.</title>
        <authorList>
            <person name="Bazylinski D.A."/>
            <person name="Williams T.J."/>
            <person name="Lefevre C.T."/>
            <person name="Berg R.J."/>
            <person name="Zhang C.L."/>
            <person name="Bowser S.S."/>
            <person name="Dean A.J."/>
            <person name="Beveridge T.J."/>
        </authorList>
    </citation>
    <scope>NUCLEOTIDE SEQUENCE [LARGE SCALE GENOMIC DNA]</scope>
    <source>
        <strain evidence="6">ATCC BAA-1437 / JCM 17883 / MC-1</strain>
    </source>
</reference>
<gene>
    <name evidence="5" type="ordered locus">Mmc1_1044</name>
</gene>
<dbReference type="Gene3D" id="3.30.420.10">
    <property type="entry name" value="Ribonuclease H-like superfamily/Ribonuclease H"/>
    <property type="match status" value="1"/>
</dbReference>
<dbReference type="eggNOG" id="COG0847">
    <property type="taxonomic scope" value="Bacteria"/>
</dbReference>
<dbReference type="RefSeq" id="WP_011712719.1">
    <property type="nucleotide sequence ID" value="NC_008576.1"/>
</dbReference>
<dbReference type="GO" id="GO:0005829">
    <property type="term" value="C:cytosol"/>
    <property type="evidence" value="ECO:0007669"/>
    <property type="project" value="TreeGrafter"/>
</dbReference>
<accession>A0L6G9</accession>
<evidence type="ECO:0000313" key="5">
    <source>
        <dbReference type="EMBL" id="ABK43562.1"/>
    </source>
</evidence>
<protein>
    <submittedName>
        <fullName evidence="5">Exonuclease, RNase T and DNA polymerase III</fullName>
    </submittedName>
</protein>